<dbReference type="PANTHER" id="PTHR13479">
    <property type="entry name" value="30S RIBOSOMAL PROTEIN S18"/>
    <property type="match status" value="1"/>
</dbReference>
<dbReference type="InterPro" id="IPR001648">
    <property type="entry name" value="Ribosomal_bS18"/>
</dbReference>
<dbReference type="GO" id="GO:0070181">
    <property type="term" value="F:small ribosomal subunit rRNA binding"/>
    <property type="evidence" value="ECO:0007669"/>
    <property type="project" value="TreeGrafter"/>
</dbReference>
<dbReference type="AlphaFoldDB" id="A0A1E4TPZ1"/>
<evidence type="ECO:0000256" key="2">
    <source>
        <dbReference type="ARBA" id="ARBA00022980"/>
    </source>
</evidence>
<dbReference type="GO" id="GO:0005763">
    <property type="term" value="C:mitochondrial small ribosomal subunit"/>
    <property type="evidence" value="ECO:0007669"/>
    <property type="project" value="TreeGrafter"/>
</dbReference>
<accession>A0A1E4TPZ1</accession>
<evidence type="ECO:0000256" key="3">
    <source>
        <dbReference type="ARBA" id="ARBA00023274"/>
    </source>
</evidence>
<dbReference type="OrthoDB" id="21463at2759"/>
<dbReference type="GO" id="GO:0003735">
    <property type="term" value="F:structural constituent of ribosome"/>
    <property type="evidence" value="ECO:0007669"/>
    <property type="project" value="InterPro"/>
</dbReference>
<keyword evidence="2" id="KW-0689">Ribosomal protein</keyword>
<keyword evidence="6" id="KW-1185">Reference proteome</keyword>
<dbReference type="STRING" id="669874.A0A1E4TPZ1"/>
<evidence type="ECO:0000256" key="4">
    <source>
        <dbReference type="ARBA" id="ARBA00035264"/>
    </source>
</evidence>
<dbReference type="PRINTS" id="PR00974">
    <property type="entry name" value="RIBOSOMALS18"/>
</dbReference>
<dbReference type="EMBL" id="KV454017">
    <property type="protein sequence ID" value="ODV93823.1"/>
    <property type="molecule type" value="Genomic_DNA"/>
</dbReference>
<dbReference type="InterPro" id="IPR036870">
    <property type="entry name" value="Ribosomal_bS18_sf"/>
</dbReference>
<dbReference type="Proteomes" id="UP000094236">
    <property type="component" value="Unassembled WGS sequence"/>
</dbReference>
<keyword evidence="3" id="KW-0687">Ribonucleoprotein</keyword>
<evidence type="ECO:0000313" key="6">
    <source>
        <dbReference type="Proteomes" id="UP000094236"/>
    </source>
</evidence>
<name>A0A1E4TPZ1_PACTA</name>
<dbReference type="SUPFAM" id="SSF46911">
    <property type="entry name" value="Ribosomal protein S18"/>
    <property type="match status" value="1"/>
</dbReference>
<feature type="non-terminal residue" evidence="5">
    <location>
        <position position="93"/>
    </location>
</feature>
<evidence type="ECO:0000313" key="5">
    <source>
        <dbReference type="EMBL" id="ODV93823.1"/>
    </source>
</evidence>
<feature type="non-terminal residue" evidence="5">
    <location>
        <position position="1"/>
    </location>
</feature>
<dbReference type="PANTHER" id="PTHR13479:SF40">
    <property type="entry name" value="SMALL RIBOSOMAL SUBUNIT PROTEIN BS18M"/>
    <property type="match status" value="1"/>
</dbReference>
<dbReference type="Pfam" id="PF01084">
    <property type="entry name" value="Ribosomal_S18"/>
    <property type="match status" value="1"/>
</dbReference>
<sequence>YDPFDFSIAKLNLENRQRQEKSRFVSQPKNIKKKDIFTSKNLNPLDFYCSPVFLSNFLTSSGQILPREQTNLTLKNQRLLAKAIKRCRAIGLI</sequence>
<comment type="similarity">
    <text evidence="1">Belongs to the bacterial ribosomal protein bS18 family.</text>
</comment>
<protein>
    <recommendedName>
        <fullName evidence="4">Small ribosomal subunit protein bS18m</fullName>
    </recommendedName>
</protein>
<evidence type="ECO:0000256" key="1">
    <source>
        <dbReference type="ARBA" id="ARBA00005589"/>
    </source>
</evidence>
<dbReference type="Gene3D" id="4.10.640.10">
    <property type="entry name" value="Ribosomal protein S18"/>
    <property type="match status" value="1"/>
</dbReference>
<reference evidence="6" key="1">
    <citation type="submission" date="2016-05" db="EMBL/GenBank/DDBJ databases">
        <title>Comparative genomics of biotechnologically important yeasts.</title>
        <authorList>
            <consortium name="DOE Joint Genome Institute"/>
            <person name="Riley R."/>
            <person name="Haridas S."/>
            <person name="Wolfe K.H."/>
            <person name="Lopes M.R."/>
            <person name="Hittinger C.T."/>
            <person name="Goker M."/>
            <person name="Salamov A."/>
            <person name="Wisecaver J."/>
            <person name="Long T.M."/>
            <person name="Aerts A.L."/>
            <person name="Barry K."/>
            <person name="Choi C."/>
            <person name="Clum A."/>
            <person name="Coughlan A.Y."/>
            <person name="Deshpande S."/>
            <person name="Douglass A.P."/>
            <person name="Hanson S.J."/>
            <person name="Klenk H.-P."/>
            <person name="Labutti K."/>
            <person name="Lapidus A."/>
            <person name="Lindquist E."/>
            <person name="Lipzen A."/>
            <person name="Meier-Kolthoff J.P."/>
            <person name="Ohm R.A."/>
            <person name="Otillar R.P."/>
            <person name="Pangilinan J."/>
            <person name="Peng Y."/>
            <person name="Rokas A."/>
            <person name="Rosa C.A."/>
            <person name="Scheuner C."/>
            <person name="Sibirny A.A."/>
            <person name="Slot J.C."/>
            <person name="Stielow J.B."/>
            <person name="Sun H."/>
            <person name="Kurtzman C.P."/>
            <person name="Blackwell M."/>
            <person name="Grigoriev I.V."/>
            <person name="Jeffries T.W."/>
        </authorList>
    </citation>
    <scope>NUCLEOTIDE SEQUENCE [LARGE SCALE GENOMIC DNA]</scope>
    <source>
        <strain evidence="6">NRRL Y-2460</strain>
    </source>
</reference>
<organism evidence="5 6">
    <name type="scientific">Pachysolen tannophilus NRRL Y-2460</name>
    <dbReference type="NCBI Taxonomy" id="669874"/>
    <lineage>
        <taxon>Eukaryota</taxon>
        <taxon>Fungi</taxon>
        <taxon>Dikarya</taxon>
        <taxon>Ascomycota</taxon>
        <taxon>Saccharomycotina</taxon>
        <taxon>Pichiomycetes</taxon>
        <taxon>Pachysolenaceae</taxon>
        <taxon>Pachysolen</taxon>
    </lineage>
</organism>
<proteinExistence type="inferred from homology"/>
<gene>
    <name evidence="5" type="ORF">PACTADRAFT_30161</name>
</gene>
<dbReference type="GO" id="GO:0032543">
    <property type="term" value="P:mitochondrial translation"/>
    <property type="evidence" value="ECO:0007669"/>
    <property type="project" value="TreeGrafter"/>
</dbReference>